<sequence>MAWNKHYNNGSAALYHHDYDCAIQQMTMAIEAFHRNELVSILDVRAEAYSKKMDFKSALNDARDMIHHAPESPLGYLRAGDIYTVQSNYGEAIDIYDLGLLSTSMTSDSNITVVSEQVELIKKRKQEAEAKQYRRLDFMQVLPFDVISLILEELGNNNDGHGGIEIWIICLDVCRRWREIIPRCILTRHLDIKLWGKDEKHDQHVAHLLGPCIHSIGFSNIMTSNATRSALNLMIDRCRNIRNLEFNLCQITREDMWPVLRRIGHHLTDLRINVAPASDLTVDPLMKLCPNLTSFTFHTPLQQIRGRFATRDQQEEQEAASSNAPTDTSLLSITYLSVDVNQNMLPIESLLRRCPKLRSLIIPYRPERYGRQRIAPELVLDLCPDLEYFDFQASLAQDSYTPPSSITTSTVTKRKQLQETSSSVTNNNYNTNNTEKLRELYIANLDGHSGDVFMNTLERTQHTLERLHIGVGAGDEELMEWTRFGGLSFSNLQSFRCSVACSIALLVSMLRQCPQLKDLEFIDVPNINDLVFDAVPVHLQRLALSHCHGISEVGLGKFIRDSARQLHEIELTQCRAVGDGLMGVLAEVSQSLRTIRLVDNPRVTQKGLLWLVQGLAQAPAVHLHTLVMKHMQDAVTASVLHGVRNLPNLKTVDISGSYSVTDVAVQMVVDQNPQLQHLIVNNCIMITQLALEYAKDHVAHVVAD</sequence>
<dbReference type="PANTHER" id="PTHR13318">
    <property type="entry name" value="PARTNER OF PAIRED, ISOFORM B-RELATED"/>
    <property type="match status" value="1"/>
</dbReference>
<dbReference type="SUPFAM" id="SSF52047">
    <property type="entry name" value="RNI-like"/>
    <property type="match status" value="1"/>
</dbReference>
<name>A0A8H7SB22_9FUNG</name>
<dbReference type="GO" id="GO:0031146">
    <property type="term" value="P:SCF-dependent proteasomal ubiquitin-dependent protein catabolic process"/>
    <property type="evidence" value="ECO:0007669"/>
    <property type="project" value="TreeGrafter"/>
</dbReference>
<dbReference type="EMBL" id="JAEPRB010000011">
    <property type="protein sequence ID" value="KAG2227009.1"/>
    <property type="molecule type" value="Genomic_DNA"/>
</dbReference>
<feature type="compositionally biased region" description="Low complexity" evidence="1">
    <location>
        <begin position="420"/>
        <end position="429"/>
    </location>
</feature>
<dbReference type="Gene3D" id="3.80.10.10">
    <property type="entry name" value="Ribonuclease Inhibitor"/>
    <property type="match status" value="2"/>
</dbReference>
<dbReference type="PANTHER" id="PTHR13318:SF95">
    <property type="entry name" value="F-BOX PROTEIN YLR352W"/>
    <property type="match status" value="1"/>
</dbReference>
<comment type="caution">
    <text evidence="3">The sequence shown here is derived from an EMBL/GenBank/DDBJ whole genome shotgun (WGS) entry which is preliminary data.</text>
</comment>
<dbReference type="AlphaFoldDB" id="A0A8H7SB22"/>
<dbReference type="InterPro" id="IPR032675">
    <property type="entry name" value="LRR_dom_sf"/>
</dbReference>
<evidence type="ECO:0000313" key="3">
    <source>
        <dbReference type="EMBL" id="KAG2227009.1"/>
    </source>
</evidence>
<dbReference type="Proteomes" id="UP000646827">
    <property type="component" value="Unassembled WGS sequence"/>
</dbReference>
<feature type="region of interest" description="Disordered" evidence="1">
    <location>
        <begin position="402"/>
        <end position="429"/>
    </location>
</feature>
<dbReference type="OrthoDB" id="2235165at2759"/>
<dbReference type="GO" id="GO:0019005">
    <property type="term" value="C:SCF ubiquitin ligase complex"/>
    <property type="evidence" value="ECO:0007669"/>
    <property type="project" value="TreeGrafter"/>
</dbReference>
<feature type="domain" description="F-box/LRR-repeat protein 15-like leucin rich repeat" evidence="2">
    <location>
        <begin position="506"/>
        <end position="692"/>
    </location>
</feature>
<gene>
    <name evidence="3" type="ORF">INT45_006416</name>
</gene>
<feature type="compositionally biased region" description="Low complexity" evidence="1">
    <location>
        <begin position="402"/>
        <end position="411"/>
    </location>
</feature>
<keyword evidence="4" id="KW-1185">Reference proteome</keyword>
<dbReference type="InterPro" id="IPR057207">
    <property type="entry name" value="FBXL15_LRR"/>
</dbReference>
<evidence type="ECO:0000256" key="1">
    <source>
        <dbReference type="SAM" id="MobiDB-lite"/>
    </source>
</evidence>
<dbReference type="Gene3D" id="1.25.40.10">
    <property type="entry name" value="Tetratricopeptide repeat domain"/>
    <property type="match status" value="1"/>
</dbReference>
<dbReference type="SMART" id="SM00367">
    <property type="entry name" value="LRR_CC"/>
    <property type="match status" value="3"/>
</dbReference>
<dbReference type="Pfam" id="PF25372">
    <property type="entry name" value="DUF7885"/>
    <property type="match status" value="1"/>
</dbReference>
<dbReference type="InterPro" id="IPR011990">
    <property type="entry name" value="TPR-like_helical_dom_sf"/>
</dbReference>
<dbReference type="SUPFAM" id="SSF48452">
    <property type="entry name" value="TPR-like"/>
    <property type="match status" value="1"/>
</dbReference>
<accession>A0A8H7SB22</accession>
<protein>
    <recommendedName>
        <fullName evidence="2">F-box/LRR-repeat protein 15-like leucin rich repeat domain-containing protein</fullName>
    </recommendedName>
</protein>
<organism evidence="3 4">
    <name type="scientific">Circinella minor</name>
    <dbReference type="NCBI Taxonomy" id="1195481"/>
    <lineage>
        <taxon>Eukaryota</taxon>
        <taxon>Fungi</taxon>
        <taxon>Fungi incertae sedis</taxon>
        <taxon>Mucoromycota</taxon>
        <taxon>Mucoromycotina</taxon>
        <taxon>Mucoromycetes</taxon>
        <taxon>Mucorales</taxon>
        <taxon>Lichtheimiaceae</taxon>
        <taxon>Circinella</taxon>
    </lineage>
</organism>
<proteinExistence type="predicted"/>
<evidence type="ECO:0000259" key="2">
    <source>
        <dbReference type="Pfam" id="PF25372"/>
    </source>
</evidence>
<dbReference type="InterPro" id="IPR006553">
    <property type="entry name" value="Leu-rich_rpt_Cys-con_subtyp"/>
</dbReference>
<evidence type="ECO:0000313" key="4">
    <source>
        <dbReference type="Proteomes" id="UP000646827"/>
    </source>
</evidence>
<reference evidence="3 4" key="1">
    <citation type="submission" date="2020-12" db="EMBL/GenBank/DDBJ databases">
        <title>Metabolic potential, ecology and presence of endohyphal bacteria is reflected in genomic diversity of Mucoromycotina.</title>
        <authorList>
            <person name="Muszewska A."/>
            <person name="Okrasinska A."/>
            <person name="Steczkiewicz K."/>
            <person name="Drgas O."/>
            <person name="Orlowska M."/>
            <person name="Perlinska-Lenart U."/>
            <person name="Aleksandrzak-Piekarczyk T."/>
            <person name="Szatraj K."/>
            <person name="Zielenkiewicz U."/>
            <person name="Pilsyk S."/>
            <person name="Malc E."/>
            <person name="Mieczkowski P."/>
            <person name="Kruszewska J.S."/>
            <person name="Biernat P."/>
            <person name="Pawlowska J."/>
        </authorList>
    </citation>
    <scope>NUCLEOTIDE SEQUENCE [LARGE SCALE GENOMIC DNA]</scope>
    <source>
        <strain evidence="3 4">CBS 142.35</strain>
    </source>
</reference>